<evidence type="ECO:0000313" key="6">
    <source>
        <dbReference type="Proteomes" id="UP001596097"/>
    </source>
</evidence>
<dbReference type="Proteomes" id="UP001596097">
    <property type="component" value="Unassembled WGS sequence"/>
</dbReference>
<evidence type="ECO:0000259" key="4">
    <source>
        <dbReference type="PROSITE" id="PS51384"/>
    </source>
</evidence>
<proteinExistence type="predicted"/>
<dbReference type="Pfam" id="PF00175">
    <property type="entry name" value="NAD_binding_1"/>
    <property type="match status" value="1"/>
</dbReference>
<dbReference type="EMBL" id="JBHSQL010000010">
    <property type="protein sequence ID" value="MFC6150505.1"/>
    <property type="molecule type" value="Genomic_DNA"/>
</dbReference>
<dbReference type="Pfam" id="PF00970">
    <property type="entry name" value="FAD_binding_6"/>
    <property type="match status" value="1"/>
</dbReference>
<dbReference type="PANTHER" id="PTHR47354:SF5">
    <property type="entry name" value="PROTEIN RFBI"/>
    <property type="match status" value="1"/>
</dbReference>
<dbReference type="SUPFAM" id="SSF52343">
    <property type="entry name" value="Ferredoxin reductase-like, C-terminal NADP-linked domain"/>
    <property type="match status" value="1"/>
</dbReference>
<reference evidence="6" key="1">
    <citation type="journal article" date="2019" name="Int. J. Syst. Evol. Microbiol.">
        <title>The Global Catalogue of Microorganisms (GCM) 10K type strain sequencing project: providing services to taxonomists for standard genome sequencing and annotation.</title>
        <authorList>
            <consortium name="The Broad Institute Genomics Platform"/>
            <consortium name="The Broad Institute Genome Sequencing Center for Infectious Disease"/>
            <person name="Wu L."/>
            <person name="Ma J."/>
        </authorList>
    </citation>
    <scope>NUCLEOTIDE SEQUENCE [LARGE SCALE GENOMIC DNA]</scope>
    <source>
        <strain evidence="6">CGMCC 4.7198</strain>
    </source>
</reference>
<dbReference type="InterPro" id="IPR050415">
    <property type="entry name" value="MRET"/>
</dbReference>
<evidence type="ECO:0000256" key="1">
    <source>
        <dbReference type="ARBA" id="ARBA00001974"/>
    </source>
</evidence>
<keyword evidence="2" id="KW-0001">2Fe-2S</keyword>
<comment type="caution">
    <text evidence="5">The sequence shown here is derived from an EMBL/GenBank/DDBJ whole genome shotgun (WGS) entry which is preliminary data.</text>
</comment>
<keyword evidence="6" id="KW-1185">Reference proteome</keyword>
<dbReference type="RefSeq" id="WP_228552773.1">
    <property type="nucleotide sequence ID" value="NZ_JBHSQL010000010.1"/>
</dbReference>
<dbReference type="InterPro" id="IPR039261">
    <property type="entry name" value="FNR_nucleotide-bd"/>
</dbReference>
<keyword evidence="3" id="KW-0411">Iron-sulfur</keyword>
<dbReference type="Gene3D" id="3.40.50.80">
    <property type="entry name" value="Nucleotide-binding domain of ferredoxin-NADP reductase (FNR) module"/>
    <property type="match status" value="1"/>
</dbReference>
<feature type="domain" description="FAD-binding FR-type" evidence="4">
    <location>
        <begin position="4"/>
        <end position="105"/>
    </location>
</feature>
<organism evidence="5 6">
    <name type="scientific">Mumia xiangluensis</name>
    <dbReference type="NCBI Taxonomy" id="1678900"/>
    <lineage>
        <taxon>Bacteria</taxon>
        <taxon>Bacillati</taxon>
        <taxon>Actinomycetota</taxon>
        <taxon>Actinomycetes</taxon>
        <taxon>Propionibacteriales</taxon>
        <taxon>Nocardioidaceae</taxon>
        <taxon>Mumia</taxon>
    </lineage>
</organism>
<comment type="cofactor">
    <cofactor evidence="1">
        <name>FAD</name>
        <dbReference type="ChEBI" id="CHEBI:57692"/>
    </cofactor>
</comment>
<evidence type="ECO:0000256" key="2">
    <source>
        <dbReference type="ARBA" id="ARBA00022714"/>
    </source>
</evidence>
<dbReference type="InterPro" id="IPR008333">
    <property type="entry name" value="Cbr1-like_FAD-bd_dom"/>
</dbReference>
<dbReference type="Gene3D" id="2.40.30.10">
    <property type="entry name" value="Translation factors"/>
    <property type="match status" value="1"/>
</dbReference>
<gene>
    <name evidence="5" type="ORF">ACFPYK_13990</name>
</gene>
<protein>
    <submittedName>
        <fullName evidence="5">FAD-binding oxidoreductase</fullName>
    </submittedName>
</protein>
<dbReference type="SUPFAM" id="SSF63380">
    <property type="entry name" value="Riboflavin synthase domain-like"/>
    <property type="match status" value="1"/>
</dbReference>
<evidence type="ECO:0000256" key="3">
    <source>
        <dbReference type="ARBA" id="ARBA00023014"/>
    </source>
</evidence>
<keyword evidence="2" id="KW-0479">Metal-binding</keyword>
<dbReference type="PANTHER" id="PTHR47354">
    <property type="entry name" value="NADH OXIDOREDUCTASE HCR"/>
    <property type="match status" value="1"/>
</dbReference>
<keyword evidence="2" id="KW-0408">Iron</keyword>
<dbReference type="InterPro" id="IPR017938">
    <property type="entry name" value="Riboflavin_synthase-like_b-brl"/>
</dbReference>
<dbReference type="InterPro" id="IPR017927">
    <property type="entry name" value="FAD-bd_FR_type"/>
</dbReference>
<accession>A0ABW1QPM0</accession>
<evidence type="ECO:0000313" key="5">
    <source>
        <dbReference type="EMBL" id="MFC6150505.1"/>
    </source>
</evidence>
<dbReference type="InterPro" id="IPR001433">
    <property type="entry name" value="OxRdtase_FAD/NAD-bd"/>
</dbReference>
<dbReference type="PROSITE" id="PS51384">
    <property type="entry name" value="FAD_FR"/>
    <property type="match status" value="1"/>
</dbReference>
<name>A0ABW1QPM0_9ACTN</name>
<dbReference type="PRINTS" id="PR00410">
    <property type="entry name" value="PHEHYDRXLASE"/>
</dbReference>
<sequence>MVGMPWRRAVVLAHRREASMAATLLLHVEGQPAGVAGQRVEIRLTAEDGYTADREYSLARTGEADRAEITVQAIDGGEVSPFLVEDIEVGVELEARGPIGGWFVWRPDQTEPVTLIAGGSGVVPLMAMIRARRAAGSKVPFRLIYSVRSREEMFYRAELRQPDPGVDVTVVHTREAPEGSPRPAGRITVADVNSGGWPPDFAPSCYVCGPTGFVESVADMLVALGHDPHRVRTERFGPTG</sequence>